<keyword evidence="5" id="KW-1185">Reference proteome</keyword>
<evidence type="ECO:0000313" key="5">
    <source>
        <dbReference type="Proteomes" id="UP001501480"/>
    </source>
</evidence>
<dbReference type="Pfam" id="PF13556">
    <property type="entry name" value="HTH_30"/>
    <property type="match status" value="1"/>
</dbReference>
<reference evidence="4 5" key="1">
    <citation type="journal article" date="2019" name="Int. J. Syst. Evol. Microbiol.">
        <title>The Global Catalogue of Microorganisms (GCM) 10K type strain sequencing project: providing services to taxonomists for standard genome sequencing and annotation.</title>
        <authorList>
            <consortium name="The Broad Institute Genomics Platform"/>
            <consortium name="The Broad Institute Genome Sequencing Center for Infectious Disease"/>
            <person name="Wu L."/>
            <person name="Ma J."/>
        </authorList>
    </citation>
    <scope>NUCLEOTIDE SEQUENCE [LARGE SCALE GENOMIC DNA]</scope>
    <source>
        <strain evidence="4 5">JCM 15749</strain>
    </source>
</reference>
<sequence>MDGEAGRAISARVRELIRQGAEIGLSTSSQWAEAIDAATLTGPAVATVAADPSLAEAVRRGNFDNLMAWAAANVRAPGEPVPANVSDVQLDVTRDMVRRGVSDVALDAYRTGQSVAWQRWMDLCFVLTDDVEELRELLSVTARSMSDFVDATVTALAERMAAESDDLLLGSQAERRDLVALVLHGAPVSRSRVERVLGHRLEGGHLAAVLWQEAADADLGRLEAAAERLMRGAGTRRRLTVLAGSSTLWLWLPVHASPPDEALADAARDGAVRVALGNPAVGVEGFRRSHREAIEAQRLAVRASARPGLVTFDQVEVAAIVAGESSLSGDFTERVLGPLAEAPEDLRETVRVYLGLLGNATATAQRLFTHRNTVLRRLERANELLPRPLGDDPLRVAMALEAVRWRG</sequence>
<protein>
    <submittedName>
        <fullName evidence="4">PucR family transcriptional regulator</fullName>
    </submittedName>
</protein>
<dbReference type="Gene3D" id="1.10.10.2840">
    <property type="entry name" value="PucR C-terminal helix-turn-helix domain"/>
    <property type="match status" value="1"/>
</dbReference>
<gene>
    <name evidence="4" type="ORF">GCM10009821_24280</name>
</gene>
<evidence type="ECO:0000259" key="2">
    <source>
        <dbReference type="Pfam" id="PF13556"/>
    </source>
</evidence>
<comment type="caution">
    <text evidence="4">The sequence shown here is derived from an EMBL/GenBank/DDBJ whole genome shotgun (WGS) entry which is preliminary data.</text>
</comment>
<dbReference type="Proteomes" id="UP001501480">
    <property type="component" value="Unassembled WGS sequence"/>
</dbReference>
<name>A0ABN2W369_9ACTN</name>
<comment type="similarity">
    <text evidence="1">Belongs to the CdaR family.</text>
</comment>
<dbReference type="PANTHER" id="PTHR33744:SF1">
    <property type="entry name" value="DNA-BINDING TRANSCRIPTIONAL ACTIVATOR ADER"/>
    <property type="match status" value="1"/>
</dbReference>
<evidence type="ECO:0000256" key="1">
    <source>
        <dbReference type="ARBA" id="ARBA00006754"/>
    </source>
</evidence>
<feature type="domain" description="PucR C-terminal helix-turn-helix" evidence="2">
    <location>
        <begin position="346"/>
        <end position="400"/>
    </location>
</feature>
<evidence type="ECO:0000313" key="4">
    <source>
        <dbReference type="EMBL" id="GAA2082572.1"/>
    </source>
</evidence>
<evidence type="ECO:0000259" key="3">
    <source>
        <dbReference type="Pfam" id="PF17853"/>
    </source>
</evidence>
<dbReference type="PANTHER" id="PTHR33744">
    <property type="entry name" value="CARBOHYDRATE DIACID REGULATOR"/>
    <property type="match status" value="1"/>
</dbReference>
<accession>A0ABN2W369</accession>
<organism evidence="4 5">
    <name type="scientific">Aeromicrobium halocynthiae</name>
    <dbReference type="NCBI Taxonomy" id="560557"/>
    <lineage>
        <taxon>Bacteria</taxon>
        <taxon>Bacillati</taxon>
        <taxon>Actinomycetota</taxon>
        <taxon>Actinomycetes</taxon>
        <taxon>Propionibacteriales</taxon>
        <taxon>Nocardioidaceae</taxon>
        <taxon>Aeromicrobium</taxon>
    </lineage>
</organism>
<dbReference type="Pfam" id="PF17853">
    <property type="entry name" value="GGDEF_2"/>
    <property type="match status" value="1"/>
</dbReference>
<proteinExistence type="inferred from homology"/>
<dbReference type="EMBL" id="BAAAPY010000009">
    <property type="protein sequence ID" value="GAA2082572.1"/>
    <property type="molecule type" value="Genomic_DNA"/>
</dbReference>
<feature type="domain" description="CdaR GGDEF-like" evidence="3">
    <location>
        <begin position="195"/>
        <end position="299"/>
    </location>
</feature>
<dbReference type="RefSeq" id="WP_344329023.1">
    <property type="nucleotide sequence ID" value="NZ_BAAAPY010000009.1"/>
</dbReference>
<dbReference type="InterPro" id="IPR051448">
    <property type="entry name" value="CdaR-like_regulators"/>
</dbReference>
<dbReference type="InterPro" id="IPR042070">
    <property type="entry name" value="PucR_C-HTH_sf"/>
</dbReference>
<dbReference type="InterPro" id="IPR041522">
    <property type="entry name" value="CdaR_GGDEF"/>
</dbReference>
<dbReference type="InterPro" id="IPR025736">
    <property type="entry name" value="PucR_C-HTH_dom"/>
</dbReference>